<evidence type="ECO:0000313" key="3">
    <source>
        <dbReference type="EMBL" id="PVH34337.1"/>
    </source>
</evidence>
<protein>
    <submittedName>
        <fullName evidence="3">Uncharacterized protein</fullName>
    </submittedName>
</protein>
<dbReference type="Gramene" id="PVH34337">
    <property type="protein sequence ID" value="PVH34337"/>
    <property type="gene ID" value="PAHAL_8G199100"/>
</dbReference>
<dbReference type="Pfam" id="PF03140">
    <property type="entry name" value="DUF247"/>
    <property type="match status" value="1"/>
</dbReference>
<organism evidence="3">
    <name type="scientific">Panicum hallii</name>
    <dbReference type="NCBI Taxonomy" id="206008"/>
    <lineage>
        <taxon>Eukaryota</taxon>
        <taxon>Viridiplantae</taxon>
        <taxon>Streptophyta</taxon>
        <taxon>Embryophyta</taxon>
        <taxon>Tracheophyta</taxon>
        <taxon>Spermatophyta</taxon>
        <taxon>Magnoliopsida</taxon>
        <taxon>Liliopsida</taxon>
        <taxon>Poales</taxon>
        <taxon>Poaceae</taxon>
        <taxon>PACMAD clade</taxon>
        <taxon>Panicoideae</taxon>
        <taxon>Panicodae</taxon>
        <taxon>Paniceae</taxon>
        <taxon>Panicinae</taxon>
        <taxon>Panicum</taxon>
        <taxon>Panicum sect. Panicum</taxon>
    </lineage>
</organism>
<reference evidence="3" key="1">
    <citation type="submission" date="2018-04" db="EMBL/GenBank/DDBJ databases">
        <title>WGS assembly of Panicum hallii.</title>
        <authorList>
            <person name="Lovell J."/>
            <person name="Jenkins J."/>
            <person name="Lowry D."/>
            <person name="Mamidi S."/>
            <person name="Sreedasyam A."/>
            <person name="Weng X."/>
            <person name="Barry K."/>
            <person name="Bonette J."/>
            <person name="Campitelli B."/>
            <person name="Daum C."/>
            <person name="Gordon S."/>
            <person name="Gould B."/>
            <person name="Lipzen A."/>
            <person name="Macqueen A."/>
            <person name="Palacio-Mejia J."/>
            <person name="Plott C."/>
            <person name="Shakirov E."/>
            <person name="Shu S."/>
            <person name="Yoshinaga Y."/>
            <person name="Zane M."/>
            <person name="Rokhsar D."/>
            <person name="Grimwood J."/>
            <person name="Schmutz J."/>
            <person name="Juenger T."/>
        </authorList>
    </citation>
    <scope>NUCLEOTIDE SEQUENCE [LARGE SCALE GENOMIC DNA]</scope>
    <source>
        <strain evidence="3">FIL2</strain>
    </source>
</reference>
<sequence>MEEGSAGEAAEENGIGSSSVVETETQEIKTLQHNVRAKEKLSSMDDDEGSGGGTTRPPEEMKGSCGSWIVEMEKLLEDTRPSVEMARWKQHSIYRVPEFMKKMTNRDAYQPQFVSLGPLHHGEPHLMPMEEHKRRAVLHRVKRARKPLTKFVEAIEEVADELEAAYDGLDDRWRGASRGSFVEMMVTDGCFLLELMSIKLSRLTKDDGGGEVDTGYAANDPVFSGSSFHNLWPIMRNDMIAMENQIPLIVLQRIVFPRGSGTPPSAKWINNMVRQLLCGSSFKEGMDNLGLHFLDILHKGYCGTRPCWERSNSKNYEVRTPCAVELSEAGIQFKKSNTKTESIHDVDFVNGKLRMPLLRLDDQTEAEHLNLMAFEWLHPNTTNDVRCYISFVDNIIESERDVALLRSQGLIENGMCSDKKVVELFNITTKLGEANICNRLGHVQWKMNAHCKKRRNKWRAMFMNNYLSNPWVFISLVAAFILLIATIMQTIYTVVPFYTNKG</sequence>
<evidence type="ECO:0000256" key="1">
    <source>
        <dbReference type="SAM" id="MobiDB-lite"/>
    </source>
</evidence>
<keyword evidence="2" id="KW-0812">Transmembrane</keyword>
<feature type="transmembrane region" description="Helical" evidence="2">
    <location>
        <begin position="471"/>
        <end position="495"/>
    </location>
</feature>
<dbReference type="PANTHER" id="PTHR31170">
    <property type="entry name" value="BNAC04G53230D PROTEIN"/>
    <property type="match status" value="1"/>
</dbReference>
<keyword evidence="2" id="KW-0472">Membrane</keyword>
<dbReference type="EMBL" id="CM008053">
    <property type="protein sequence ID" value="PVH34337.1"/>
    <property type="molecule type" value="Genomic_DNA"/>
</dbReference>
<gene>
    <name evidence="3" type="ORF">PAHAL_8G199100</name>
</gene>
<feature type="region of interest" description="Disordered" evidence="1">
    <location>
        <begin position="1"/>
        <end position="64"/>
    </location>
</feature>
<accession>A0A270R4I1</accession>
<feature type="compositionally biased region" description="Acidic residues" evidence="1">
    <location>
        <begin position="1"/>
        <end position="11"/>
    </location>
</feature>
<proteinExistence type="predicted"/>
<dbReference type="AlphaFoldDB" id="A0A270R4I1"/>
<evidence type="ECO:0000256" key="2">
    <source>
        <dbReference type="SAM" id="Phobius"/>
    </source>
</evidence>
<feature type="compositionally biased region" description="Polar residues" evidence="1">
    <location>
        <begin position="20"/>
        <end position="33"/>
    </location>
</feature>
<keyword evidence="2" id="KW-1133">Transmembrane helix</keyword>
<dbReference type="Proteomes" id="UP000243499">
    <property type="component" value="Chromosome 8"/>
</dbReference>
<name>A0A270R4I1_9POAL</name>
<dbReference type="InterPro" id="IPR004158">
    <property type="entry name" value="DUF247_pln"/>
</dbReference>
<dbReference type="PANTHER" id="PTHR31170:SF18">
    <property type="entry name" value="(WILD MALAYSIAN BANANA) HYPOTHETICAL PROTEIN"/>
    <property type="match status" value="1"/>
</dbReference>